<dbReference type="Gene3D" id="3.30.300.110">
    <property type="entry name" value="Met-10+ protein-like domains"/>
    <property type="match status" value="1"/>
</dbReference>
<keyword evidence="2 11" id="KW-0963">Cytoplasm</keyword>
<dbReference type="EMBL" id="VIIS01000257">
    <property type="protein sequence ID" value="KAF0311155.1"/>
    <property type="molecule type" value="Genomic_DNA"/>
</dbReference>
<feature type="domain" description="SAM-dependent methyltransferase TRM5/TYW2-type" evidence="13">
    <location>
        <begin position="155"/>
        <end position="428"/>
    </location>
</feature>
<keyword evidence="5 11" id="KW-0949">S-adenosyl-L-methionine</keyword>
<comment type="function">
    <text evidence="9">Involved in mitochondrial tRNA methylation. Specifically methylates the N1 position of guanosine-37 in various tRNAs. Methylation is not dependent on the nature of the nucleoside 5' of the target nucleoside. This is the first step in the biosynthesis of wybutosine (yW), a modified base adjacent to the anticodon of tRNAs and required for accurate decoding.</text>
</comment>
<comment type="catalytic activity">
    <reaction evidence="10 11">
        <text>guanosine(37) in tRNA + S-adenosyl-L-methionine = N(1)-methylguanosine(37) in tRNA + S-adenosyl-L-homocysteine + H(+)</text>
        <dbReference type="Rhea" id="RHEA:36899"/>
        <dbReference type="Rhea" id="RHEA-COMP:10145"/>
        <dbReference type="Rhea" id="RHEA-COMP:10147"/>
        <dbReference type="ChEBI" id="CHEBI:15378"/>
        <dbReference type="ChEBI" id="CHEBI:57856"/>
        <dbReference type="ChEBI" id="CHEBI:59789"/>
        <dbReference type="ChEBI" id="CHEBI:73542"/>
        <dbReference type="ChEBI" id="CHEBI:74269"/>
        <dbReference type="EC" id="2.1.1.228"/>
    </reaction>
</comment>
<dbReference type="AlphaFoldDB" id="A0A6A4WWA0"/>
<dbReference type="InterPro" id="IPR030382">
    <property type="entry name" value="MeTrfase_TRM5/TYW2"/>
</dbReference>
<evidence type="ECO:0000256" key="9">
    <source>
        <dbReference type="ARBA" id="ARBA00045951"/>
    </source>
</evidence>
<keyword evidence="8 11" id="KW-0539">Nucleus</keyword>
<dbReference type="GO" id="GO:0005759">
    <property type="term" value="C:mitochondrial matrix"/>
    <property type="evidence" value="ECO:0007669"/>
    <property type="project" value="UniProtKB-SubCell"/>
</dbReference>
<keyword evidence="7 11" id="KW-0496">Mitochondrion</keyword>
<dbReference type="InterPro" id="IPR025792">
    <property type="entry name" value="tRNA_Gua_MeTrfase_euk"/>
</dbReference>
<feature type="binding site" evidence="11">
    <location>
        <begin position="282"/>
        <end position="283"/>
    </location>
    <ligand>
        <name>S-adenosyl-L-methionine</name>
        <dbReference type="ChEBI" id="CHEBI:59789"/>
    </ligand>
</feature>
<evidence type="ECO:0000256" key="5">
    <source>
        <dbReference type="ARBA" id="ARBA00022691"/>
    </source>
</evidence>
<dbReference type="Proteomes" id="UP000440578">
    <property type="component" value="Unassembled WGS sequence"/>
</dbReference>
<evidence type="ECO:0000256" key="1">
    <source>
        <dbReference type="ARBA" id="ARBA00009775"/>
    </source>
</evidence>
<dbReference type="InterPro" id="IPR056743">
    <property type="entry name" value="TRM5-TYW2-like_MTfase"/>
</dbReference>
<proteinExistence type="inferred from homology"/>
<evidence type="ECO:0000256" key="6">
    <source>
        <dbReference type="ARBA" id="ARBA00022694"/>
    </source>
</evidence>
<comment type="similarity">
    <text evidence="1">Belongs to the class I-like SAM-binding methyltransferase superfamily. TRM5/TYW2 family.</text>
</comment>
<feature type="region of interest" description="Disordered" evidence="12">
    <location>
        <begin position="65"/>
        <end position="90"/>
    </location>
</feature>
<accession>A0A6A4WWA0</accession>
<dbReference type="SUPFAM" id="SSF53335">
    <property type="entry name" value="S-adenosyl-L-methionine-dependent methyltransferases"/>
    <property type="match status" value="1"/>
</dbReference>
<evidence type="ECO:0000256" key="7">
    <source>
        <dbReference type="ARBA" id="ARBA00023128"/>
    </source>
</evidence>
<evidence type="ECO:0000256" key="4">
    <source>
        <dbReference type="ARBA" id="ARBA00022679"/>
    </source>
</evidence>
<sequence>MAAPGQQPPPPPAGVRGMTKLDRTAFQRPLDVCALRLPAADIAPILKLLKTQMLRVPHLRPVQPLGELPLMEPSGGGEPGADAPAADGPDQKVVLLDPERVPDAGGLPWSGLEPLGLSAADSPLRLTLRLAYDNYRADAVLRAVLPDGQDGCTSFSRVGHLIHLNLKEHLLPYGELIGQVLMDKHPGVRTVVNKLNTIDNTFRNFSMQLLTGEADYLVEARENGCSFRMDFSKVYWNPRLCTEHERLVSQLQPEDTLYDACAGVGPFTVPAARKRCRVLANDLNPESFRWLQHNVTANKVQDRVQTFNMDGREFIRTEVRRGLRERLAAPADAGRLHVVLNLPALAIQFVDAFVGLLSPDEVPADQAVPLRAHVYTFTKELAAAKRSVTEALCTNVGRDVSRHVCEVFLVRNVAPNKLMYRVTWDVPAEVLCAMDDGPVLKKAKLTEP</sequence>
<evidence type="ECO:0000256" key="11">
    <source>
        <dbReference type="HAMAP-Rule" id="MF_03152"/>
    </source>
</evidence>
<organism evidence="14 15">
    <name type="scientific">Amphibalanus amphitrite</name>
    <name type="common">Striped barnacle</name>
    <name type="synonym">Balanus amphitrite</name>
    <dbReference type="NCBI Taxonomy" id="1232801"/>
    <lineage>
        <taxon>Eukaryota</taxon>
        <taxon>Metazoa</taxon>
        <taxon>Ecdysozoa</taxon>
        <taxon>Arthropoda</taxon>
        <taxon>Crustacea</taxon>
        <taxon>Multicrustacea</taxon>
        <taxon>Cirripedia</taxon>
        <taxon>Thoracica</taxon>
        <taxon>Thoracicalcarea</taxon>
        <taxon>Balanomorpha</taxon>
        <taxon>Balanoidea</taxon>
        <taxon>Balanidae</taxon>
        <taxon>Amphibalaninae</taxon>
        <taxon>Amphibalanus</taxon>
    </lineage>
</organism>
<evidence type="ECO:0000313" key="14">
    <source>
        <dbReference type="EMBL" id="KAF0311155.1"/>
    </source>
</evidence>
<dbReference type="Pfam" id="PF02475">
    <property type="entry name" value="TRM5-TYW2_MTfase"/>
    <property type="match status" value="1"/>
</dbReference>
<dbReference type="HAMAP" id="MF_03152">
    <property type="entry name" value="TRM5"/>
    <property type="match status" value="1"/>
</dbReference>
<evidence type="ECO:0000256" key="3">
    <source>
        <dbReference type="ARBA" id="ARBA00022603"/>
    </source>
</evidence>
<evidence type="ECO:0000313" key="15">
    <source>
        <dbReference type="Proteomes" id="UP000440578"/>
    </source>
</evidence>
<dbReference type="Pfam" id="PF25133">
    <property type="entry name" value="TYW2_N_2"/>
    <property type="match status" value="1"/>
</dbReference>
<protein>
    <recommendedName>
        <fullName evidence="11">tRNA (guanine(37)-N1)-methyltransferase</fullName>
        <ecNumber evidence="11">2.1.1.228</ecNumber>
    </recommendedName>
    <alternativeName>
        <fullName evidence="11">M1G-methyltransferase</fullName>
    </alternativeName>
    <alternativeName>
        <fullName evidence="11">tRNA [GM37] methyltransferase</fullName>
    </alternativeName>
    <alternativeName>
        <fullName evidence="11">tRNA methyltransferase 5 homolog</fullName>
    </alternativeName>
</protein>
<evidence type="ECO:0000256" key="2">
    <source>
        <dbReference type="ARBA" id="ARBA00022490"/>
    </source>
</evidence>
<comment type="similarity">
    <text evidence="11">Belongs to the TRM5 / TYW2 family.</text>
</comment>
<keyword evidence="15" id="KW-1185">Reference proteome</keyword>
<evidence type="ECO:0000256" key="10">
    <source>
        <dbReference type="ARBA" id="ARBA00047783"/>
    </source>
</evidence>
<evidence type="ECO:0000256" key="8">
    <source>
        <dbReference type="ARBA" id="ARBA00023242"/>
    </source>
</evidence>
<evidence type="ECO:0000256" key="12">
    <source>
        <dbReference type="SAM" id="MobiDB-lite"/>
    </source>
</evidence>
<feature type="binding site" evidence="11">
    <location>
        <position position="244"/>
    </location>
    <ligand>
        <name>S-adenosyl-L-methionine</name>
        <dbReference type="ChEBI" id="CHEBI:59789"/>
    </ligand>
</feature>
<name>A0A6A4WWA0_AMPAM</name>
<dbReference type="PANTHER" id="PTHR23245:SF36">
    <property type="entry name" value="TRNA (GUANINE(37)-N1)-METHYLTRANSFERASE"/>
    <property type="match status" value="1"/>
</dbReference>
<reference evidence="14 15" key="1">
    <citation type="submission" date="2019-07" db="EMBL/GenBank/DDBJ databases">
        <title>Draft genome assembly of a fouling barnacle, Amphibalanus amphitrite (Darwin, 1854): The first reference genome for Thecostraca.</title>
        <authorList>
            <person name="Kim W."/>
        </authorList>
    </citation>
    <scope>NUCLEOTIDE SEQUENCE [LARGE SCALE GENOMIC DNA]</scope>
    <source>
        <strain evidence="14">SNU_AA5</strain>
        <tissue evidence="14">Soma without cirri and trophi</tissue>
    </source>
</reference>
<feature type="binding site" evidence="11">
    <location>
        <begin position="310"/>
        <end position="311"/>
    </location>
    <ligand>
        <name>S-adenosyl-L-methionine</name>
        <dbReference type="ChEBI" id="CHEBI:59789"/>
    </ligand>
</feature>
<gene>
    <name evidence="14" type="ORF">FJT64_017978</name>
</gene>
<comment type="caution">
    <text evidence="14">The sequence shown here is derived from an EMBL/GenBank/DDBJ whole genome shotgun (WGS) entry which is preliminary data.</text>
</comment>
<keyword evidence="3 11" id="KW-0489">Methyltransferase</keyword>
<dbReference type="GO" id="GO:0005634">
    <property type="term" value="C:nucleus"/>
    <property type="evidence" value="ECO:0007669"/>
    <property type="project" value="UniProtKB-SubCell"/>
</dbReference>
<comment type="subcellular location">
    <subcellularLocation>
        <location evidence="11">Mitochondrion matrix</location>
    </subcellularLocation>
    <subcellularLocation>
        <location evidence="11">Nucleus</location>
    </subcellularLocation>
    <subcellularLocation>
        <location evidence="11">Cytoplasm</location>
    </subcellularLocation>
    <text evidence="11">Predominantly in the mitochondria and in the nucleus.</text>
</comment>
<feature type="binding site" evidence="11">
    <location>
        <position position="341"/>
    </location>
    <ligand>
        <name>S-adenosyl-L-methionine</name>
        <dbReference type="ChEBI" id="CHEBI:59789"/>
    </ligand>
</feature>
<dbReference type="GO" id="GO:0070901">
    <property type="term" value="P:mitochondrial tRNA methylation"/>
    <property type="evidence" value="ECO:0007669"/>
    <property type="project" value="TreeGrafter"/>
</dbReference>
<comment type="function">
    <text evidence="11">Specifically methylates the N1 position of guanosine-37 in various cytoplasmic and mitochondrial tRNAs. Methylation is not dependent on the nature of the nucleoside 5' of the target nucleoside. This is the first step in the biosynthesis of wybutosine (yW), a modified base adjacent to the anticodon of tRNAs and required for accurate decoding.</text>
</comment>
<dbReference type="OrthoDB" id="408788at2759"/>
<evidence type="ECO:0000259" key="13">
    <source>
        <dbReference type="PROSITE" id="PS51684"/>
    </source>
</evidence>
<keyword evidence="4 11" id="KW-0808">Transferase</keyword>
<dbReference type="FunFam" id="3.30.300.110:FF:000001">
    <property type="entry name" value="tRNA (guanine(37)-N1)-methyltransferase"/>
    <property type="match status" value="1"/>
</dbReference>
<dbReference type="EC" id="2.1.1.228" evidence="11"/>
<dbReference type="InterPro" id="IPR029063">
    <property type="entry name" value="SAM-dependent_MTases_sf"/>
</dbReference>
<comment type="subunit">
    <text evidence="11">Monomer.</text>
</comment>
<dbReference type="GO" id="GO:0052906">
    <property type="term" value="F:tRNA (guanine(37)-N1)-methyltransferase activity"/>
    <property type="evidence" value="ECO:0007669"/>
    <property type="project" value="UniProtKB-UniRule"/>
</dbReference>
<dbReference type="InterPro" id="IPR056744">
    <property type="entry name" value="TRM5/TYW2-like_N"/>
</dbReference>
<keyword evidence="6 11" id="KW-0819">tRNA processing</keyword>
<dbReference type="PROSITE" id="PS51684">
    <property type="entry name" value="SAM_MT_TRM5_TYW2"/>
    <property type="match status" value="1"/>
</dbReference>
<dbReference type="Gene3D" id="3.40.50.150">
    <property type="entry name" value="Vaccinia Virus protein VP39"/>
    <property type="match status" value="1"/>
</dbReference>
<dbReference type="PANTHER" id="PTHR23245">
    <property type="entry name" value="TRNA METHYLTRANSFERASE"/>
    <property type="match status" value="1"/>
</dbReference>
<dbReference type="GO" id="GO:0002939">
    <property type="term" value="P:tRNA N1-guanine methylation"/>
    <property type="evidence" value="ECO:0007669"/>
    <property type="project" value="TreeGrafter"/>
</dbReference>